<name>A0ACB8NPD3_CITSI</name>
<keyword evidence="2" id="KW-1185">Reference proteome</keyword>
<reference evidence="2" key="1">
    <citation type="journal article" date="2023" name="Hortic. Res.">
        <title>A chromosome-level phased genome enabling allele-level studies in sweet orange: a case study on citrus Huanglongbing tolerance.</title>
        <authorList>
            <person name="Wu B."/>
            <person name="Yu Q."/>
            <person name="Deng Z."/>
            <person name="Duan Y."/>
            <person name="Luo F."/>
            <person name="Gmitter F. Jr."/>
        </authorList>
    </citation>
    <scope>NUCLEOTIDE SEQUENCE [LARGE SCALE GENOMIC DNA]</scope>
    <source>
        <strain evidence="2">cv. Valencia</strain>
    </source>
</reference>
<comment type="caution">
    <text evidence="1">The sequence shown here is derived from an EMBL/GenBank/DDBJ whole genome shotgun (WGS) entry which is preliminary data.</text>
</comment>
<evidence type="ECO:0000313" key="1">
    <source>
        <dbReference type="EMBL" id="KAH9799558.1"/>
    </source>
</evidence>
<dbReference type="EMBL" id="CM039170">
    <property type="protein sequence ID" value="KAH9799558.1"/>
    <property type="molecule type" value="Genomic_DNA"/>
</dbReference>
<organism evidence="1 2">
    <name type="scientific">Citrus sinensis</name>
    <name type="common">Sweet orange</name>
    <name type="synonym">Citrus aurantium var. sinensis</name>
    <dbReference type="NCBI Taxonomy" id="2711"/>
    <lineage>
        <taxon>Eukaryota</taxon>
        <taxon>Viridiplantae</taxon>
        <taxon>Streptophyta</taxon>
        <taxon>Embryophyta</taxon>
        <taxon>Tracheophyta</taxon>
        <taxon>Spermatophyta</taxon>
        <taxon>Magnoliopsida</taxon>
        <taxon>eudicotyledons</taxon>
        <taxon>Gunneridae</taxon>
        <taxon>Pentapetalae</taxon>
        <taxon>rosids</taxon>
        <taxon>malvids</taxon>
        <taxon>Sapindales</taxon>
        <taxon>Rutaceae</taxon>
        <taxon>Aurantioideae</taxon>
        <taxon>Citrus</taxon>
    </lineage>
</organism>
<evidence type="ECO:0000313" key="2">
    <source>
        <dbReference type="Proteomes" id="UP000829398"/>
    </source>
</evidence>
<proteinExistence type="predicted"/>
<dbReference type="Proteomes" id="UP000829398">
    <property type="component" value="Chromosome 1"/>
</dbReference>
<sequence>MSPVPRAGTLLNGEACQVASPLSKSSSCTQNHPASSGGLLSYLHSSLDSQALIFGVSSPRSSRPLERARPKAQVWRRALFHFLICFVVGVFIGLTPFVSMNLSTNLMSKQQALTFEMVYAFGNSQTYDGMARNVTVDNDGIKNNATLESQAEIRELRDVLSDDYSDNQSLPQDSDLVSRKLIIIVTPTDAQPFQAYYLNRLAHTLRMVQPPLLWIVVEMTSQSEETADVLRRTGVMYRHLVCKKNLTDVKDTRVHQRNVALSHIENHHLDGIVYFADENNIYLTDLFEELRQIRRFGTWTVGKLSENKMDTILEGPICNGTRVIGWHVNEPRERFRRFHAEMSGFAFNSTILWDPKRWHRPTLEPIRQVDAVKDGFQASTFVEQIVEDESQMEGLLEECSRIMAWLLPLESSNAFYPQKWRNQLRSTVIALMIQCRLIFLVLAVTLCKTESDLTIYLVLSSVYLVNTYAVADVSWQFVALNSSLQSKVSFASYAPLKKMTLVVRILLSTSLFFISFTDSNSLHGMGGHVTLFSSVSSHQSTLILHSKLNKQIVLISLTKKLIMARTPATNLDLILLAFLHGTFIACALLVVVLLLLIAMLLSFSVSVVSIVVIDLYSLSYSTLSSYFQTLAANLELGFVLILCVLTSQAIAVVSAAQPWYQRSTSNIKVKARRAMNRFDTLLLVITQRC</sequence>
<gene>
    <name evidence="1" type="ORF">KPL71_000391</name>
</gene>
<protein>
    <submittedName>
        <fullName evidence="1">Beta-1,4-xylosyltransferase IRX9H</fullName>
    </submittedName>
</protein>
<accession>A0ACB8NPD3</accession>